<organism evidence="1 2">
    <name type="scientific">Alteromonas gilva</name>
    <dbReference type="NCBI Taxonomy" id="2987522"/>
    <lineage>
        <taxon>Bacteria</taxon>
        <taxon>Pseudomonadati</taxon>
        <taxon>Pseudomonadota</taxon>
        <taxon>Gammaproteobacteria</taxon>
        <taxon>Alteromonadales</taxon>
        <taxon>Alteromonadaceae</taxon>
        <taxon>Alteromonas/Salinimonas group</taxon>
        <taxon>Alteromonas</taxon>
    </lineage>
</organism>
<comment type="caution">
    <text evidence="1">The sequence shown here is derived from an EMBL/GenBank/DDBJ whole genome shotgun (WGS) entry which is preliminary data.</text>
</comment>
<gene>
    <name evidence="1" type="ORF">OIK42_09865</name>
</gene>
<reference evidence="1 2" key="1">
    <citation type="submission" date="2022-10" db="EMBL/GenBank/DDBJ databases">
        <title>Alteromonas sp. chi3 Genome sequencing.</title>
        <authorList>
            <person name="Park S."/>
        </authorList>
    </citation>
    <scope>NUCLEOTIDE SEQUENCE [LARGE SCALE GENOMIC DNA]</scope>
    <source>
        <strain evidence="2">chi3</strain>
    </source>
</reference>
<dbReference type="RefSeq" id="WP_273640134.1">
    <property type="nucleotide sequence ID" value="NZ_JAQQXP010000001.1"/>
</dbReference>
<dbReference type="Pfam" id="PF04254">
    <property type="entry name" value="DUF432"/>
    <property type="match status" value="1"/>
</dbReference>
<protein>
    <submittedName>
        <fullName evidence="1">DUF432 domain-containing protein</fullName>
    </submittedName>
</protein>
<proteinExistence type="predicted"/>
<evidence type="ECO:0000313" key="1">
    <source>
        <dbReference type="EMBL" id="MDC8831068.1"/>
    </source>
</evidence>
<dbReference type="EMBL" id="JAQQXP010000001">
    <property type="protein sequence ID" value="MDC8831068.1"/>
    <property type="molecule type" value="Genomic_DNA"/>
</dbReference>
<evidence type="ECO:0000313" key="2">
    <source>
        <dbReference type="Proteomes" id="UP001218788"/>
    </source>
</evidence>
<accession>A0ABT5L5M4</accession>
<dbReference type="Proteomes" id="UP001218788">
    <property type="component" value="Unassembled WGS sequence"/>
</dbReference>
<dbReference type="InterPro" id="IPR007366">
    <property type="entry name" value="DUF432"/>
</dbReference>
<name>A0ABT5L5M4_9ALTE</name>
<sequence>MTKSNEWWGQFTFSPDEIKCWRIGERCIAIKRGLHEWTVWNKQTYPEQSEVVICNCVQPDENFDDVDYQRFMVKQTGDTLIIEPSLADRAMIVRPSKPIIVMPDEEVRLYVSTPMWMTVLLPNREEPMTDIPFWRPSDSWFGSSTMRGDICYAKYTEAKMDRSRLENRSHRAFTTVTIKNDQEDPLSIQRLNLPVPALKLYIDQDQQFWTEQVNIVQRTEHSSPVSHVKQSLPEDPQSMVLVSESREMSKKPSFLSTIKSLVG</sequence>
<keyword evidence="2" id="KW-1185">Reference proteome</keyword>